<dbReference type="AlphaFoldDB" id="A0A2Z4HJK5"/>
<protein>
    <submittedName>
        <fullName evidence="1">Uncharacterized protein</fullName>
    </submittedName>
</protein>
<dbReference type="EMBL" id="MF572328">
    <property type="protein sequence ID" value="AWW15220.1"/>
    <property type="molecule type" value="Genomic_DNA"/>
</dbReference>
<proteinExistence type="predicted"/>
<evidence type="ECO:0000313" key="1">
    <source>
        <dbReference type="EMBL" id="AWW15220.1"/>
    </source>
</evidence>
<name>A0A2Z4HJK5_LEAAL</name>
<accession>A0A2Z4HJK5</accession>
<organism evidence="1">
    <name type="scientific">Leavenworthia alabamica</name>
    <name type="common">Alabama glade-cress</name>
    <dbReference type="NCBI Taxonomy" id="310722"/>
    <lineage>
        <taxon>Eukaryota</taxon>
        <taxon>Viridiplantae</taxon>
        <taxon>Streptophyta</taxon>
        <taxon>Embryophyta</taxon>
        <taxon>Tracheophyta</taxon>
        <taxon>Spermatophyta</taxon>
        <taxon>Magnoliopsida</taxon>
        <taxon>eudicotyledons</taxon>
        <taxon>Gunneridae</taxon>
        <taxon>Pentapetalae</taxon>
        <taxon>rosids</taxon>
        <taxon>malvids</taxon>
        <taxon>Brassicales</taxon>
        <taxon>Brassicaceae</taxon>
        <taxon>Cardamineae</taxon>
        <taxon>Leavenworthia</taxon>
    </lineage>
</organism>
<reference evidence="1" key="1">
    <citation type="submission" date="2017-07" db="EMBL/GenBank/DDBJ databases">
        <title>The Unusual S Locus of Leavenworthia is Composed of Two Sets of Paralogous Loci.</title>
        <authorList>
            <person name="Chantha S.-C."/>
            <person name="Herman A.C."/>
            <person name="Castric V."/>
            <person name="Vekemans X."/>
            <person name="Marande W."/>
            <person name="Schoen D.J."/>
        </authorList>
    </citation>
    <scope>NUCLEOTIDE SEQUENCE</scope>
    <source>
        <strain evidence="1">A1-3</strain>
    </source>
</reference>
<sequence>MVILVEGKVSIRKTCINNEETSIYRLQLHVTIRQLMGQQLNGLSVNELNSLESSGYEFAWNSYEKGLYDEHKQIEVRGYYDVEEQTKGFGLNKGSYIGNKKKPNRLSHIIIDNTSWFF</sequence>